<gene>
    <name evidence="1" type="ORF">ACFO3J_33520</name>
</gene>
<evidence type="ECO:0000313" key="1">
    <source>
        <dbReference type="EMBL" id="MFC4036328.1"/>
    </source>
</evidence>
<protein>
    <submittedName>
        <fullName evidence="1">Uncharacterized protein</fullName>
    </submittedName>
</protein>
<dbReference type="Proteomes" id="UP001595765">
    <property type="component" value="Unassembled WGS sequence"/>
</dbReference>
<proteinExistence type="predicted"/>
<name>A0ABV8HZF7_9ACTN</name>
<comment type="caution">
    <text evidence="1">The sequence shown here is derived from an EMBL/GenBank/DDBJ whole genome shotgun (WGS) entry which is preliminary data.</text>
</comment>
<sequence>MQRIGNHQTTAVNSRARLFSILAAVGVSADEADEMVCAIEAGAVAGVYSAVADMGADAPDGRGEVYGQGWFDGVRRVTDELAGEADRLYGQRGRAARFGLRVPVPATLERAPDLSGPAEVTPEFVQQVLEIAERHYAELSGRSSLSPEDSKDTLAVVLPTVRVSGVAGYPQRLEEFAQANRVRLERLFRVYGPGGLYPDGVYGLVEWPESIVLCERIEADWLWLESEWADADYSELQLDRLREAWLYGTKRER</sequence>
<dbReference type="EMBL" id="JBHSBB010000049">
    <property type="protein sequence ID" value="MFC4036328.1"/>
    <property type="molecule type" value="Genomic_DNA"/>
</dbReference>
<organism evidence="1 2">
    <name type="scientific">Streptomyces polygonati</name>
    <dbReference type="NCBI Taxonomy" id="1617087"/>
    <lineage>
        <taxon>Bacteria</taxon>
        <taxon>Bacillati</taxon>
        <taxon>Actinomycetota</taxon>
        <taxon>Actinomycetes</taxon>
        <taxon>Kitasatosporales</taxon>
        <taxon>Streptomycetaceae</taxon>
        <taxon>Streptomyces</taxon>
    </lineage>
</organism>
<dbReference type="RefSeq" id="WP_386437840.1">
    <property type="nucleotide sequence ID" value="NZ_JBHSBB010000049.1"/>
</dbReference>
<evidence type="ECO:0000313" key="2">
    <source>
        <dbReference type="Proteomes" id="UP001595765"/>
    </source>
</evidence>
<keyword evidence="2" id="KW-1185">Reference proteome</keyword>
<reference evidence="2" key="1">
    <citation type="journal article" date="2019" name="Int. J. Syst. Evol. Microbiol.">
        <title>The Global Catalogue of Microorganisms (GCM) 10K type strain sequencing project: providing services to taxonomists for standard genome sequencing and annotation.</title>
        <authorList>
            <consortium name="The Broad Institute Genomics Platform"/>
            <consortium name="The Broad Institute Genome Sequencing Center for Infectious Disease"/>
            <person name="Wu L."/>
            <person name="Ma J."/>
        </authorList>
    </citation>
    <scope>NUCLEOTIDE SEQUENCE [LARGE SCALE GENOMIC DNA]</scope>
    <source>
        <strain evidence="2">CGMCC 4.7237</strain>
    </source>
</reference>
<accession>A0ABV8HZF7</accession>